<proteinExistence type="predicted"/>
<keyword evidence="1" id="KW-1133">Transmembrane helix</keyword>
<accession>M5S3U7</accession>
<dbReference type="EMBL" id="ANOF01000099">
    <property type="protein sequence ID" value="EMI26205.1"/>
    <property type="molecule type" value="Genomic_DNA"/>
</dbReference>
<protein>
    <submittedName>
        <fullName evidence="2">Uncharacterized protein</fullName>
    </submittedName>
</protein>
<dbReference type="PATRIC" id="fig|1263868.3.peg.3506"/>
<reference evidence="2 3" key="1">
    <citation type="journal article" date="2013" name="Mar. Genomics">
        <title>Expression of sulfatases in Rhodopirellula baltica and the diversity of sulfatases in the genus Rhodopirellula.</title>
        <authorList>
            <person name="Wegner C.E."/>
            <person name="Richter-Heitmann T."/>
            <person name="Klindworth A."/>
            <person name="Klockow C."/>
            <person name="Richter M."/>
            <person name="Achstetter T."/>
            <person name="Glockner F.O."/>
            <person name="Harder J."/>
        </authorList>
    </citation>
    <scope>NUCLEOTIDE SEQUENCE [LARGE SCALE GENOMIC DNA]</scope>
    <source>
        <strain evidence="2 3">SH398</strain>
    </source>
</reference>
<comment type="caution">
    <text evidence="2">The sequence shown here is derived from an EMBL/GenBank/DDBJ whole genome shotgun (WGS) entry which is preliminary data.</text>
</comment>
<keyword evidence="1" id="KW-0472">Membrane</keyword>
<name>M5S3U7_9BACT</name>
<dbReference type="RefSeq" id="WP_008667706.1">
    <property type="nucleotide sequence ID" value="NZ_ANOF01000099.1"/>
</dbReference>
<dbReference type="AlphaFoldDB" id="M5S3U7"/>
<organism evidence="2 3">
    <name type="scientific">Rhodopirellula europaea SH398</name>
    <dbReference type="NCBI Taxonomy" id="1263868"/>
    <lineage>
        <taxon>Bacteria</taxon>
        <taxon>Pseudomonadati</taxon>
        <taxon>Planctomycetota</taxon>
        <taxon>Planctomycetia</taxon>
        <taxon>Pirellulales</taxon>
        <taxon>Pirellulaceae</taxon>
        <taxon>Rhodopirellula</taxon>
    </lineage>
</organism>
<sequence length="208" mass="22687">MIVPDDSCRSASTMHVNRRYVFAVVAVWEALAALSIISGTPAPAFLNHSDRTDYGCCEPTVAGDTWLRVCGKSSSDGYTLPLIYCSETSGPPISLAVSALDYRNDAIDYTHMDVESVVVTVEGCPTELTIPPESKRIAFRAHYSGAIANCLLRLPNNLQPATDVEMFVTVTVAVSTGERTDRYTISGALRQSRWSGYWLIFEAFAPHA</sequence>
<dbReference type="Proteomes" id="UP000011996">
    <property type="component" value="Unassembled WGS sequence"/>
</dbReference>
<gene>
    <name evidence="2" type="ORF">RESH_03241</name>
</gene>
<feature type="transmembrane region" description="Helical" evidence="1">
    <location>
        <begin position="20"/>
        <end position="39"/>
    </location>
</feature>
<evidence type="ECO:0000313" key="2">
    <source>
        <dbReference type="EMBL" id="EMI26205.1"/>
    </source>
</evidence>
<keyword evidence="1" id="KW-0812">Transmembrane</keyword>
<evidence type="ECO:0000256" key="1">
    <source>
        <dbReference type="SAM" id="Phobius"/>
    </source>
</evidence>
<evidence type="ECO:0000313" key="3">
    <source>
        <dbReference type="Proteomes" id="UP000011996"/>
    </source>
</evidence>